<dbReference type="EMBL" id="ACCL02000009">
    <property type="protein sequence ID" value="EET60795.1"/>
    <property type="molecule type" value="Genomic_DNA"/>
</dbReference>
<dbReference type="PANTHER" id="PTHR43649">
    <property type="entry name" value="ARABINOSE-BINDING PROTEIN-RELATED"/>
    <property type="match status" value="1"/>
</dbReference>
<dbReference type="CDD" id="cd13585">
    <property type="entry name" value="PBP2_TMBP_like"/>
    <property type="match status" value="1"/>
</dbReference>
<dbReference type="STRING" id="168384.SAMN05660368_02326"/>
<dbReference type="PANTHER" id="PTHR43649:SF12">
    <property type="entry name" value="DIACETYLCHITOBIOSE BINDING PROTEIN DASA"/>
    <property type="match status" value="1"/>
</dbReference>
<dbReference type="Pfam" id="PF01547">
    <property type="entry name" value="SBP_bac_1"/>
    <property type="match status" value="1"/>
</dbReference>
<comment type="caution">
    <text evidence="2">The sequence shown here is derived from an EMBL/GenBank/DDBJ whole genome shotgun (WGS) entry which is preliminary data.</text>
</comment>
<organism evidence="2 3">
    <name type="scientific">Marvinbryantia formatexigens DSM 14469</name>
    <dbReference type="NCBI Taxonomy" id="478749"/>
    <lineage>
        <taxon>Bacteria</taxon>
        <taxon>Bacillati</taxon>
        <taxon>Bacillota</taxon>
        <taxon>Clostridia</taxon>
        <taxon>Lachnospirales</taxon>
        <taxon>Lachnospiraceae</taxon>
        <taxon>Marvinbryantia</taxon>
    </lineage>
</organism>
<accession>C6LF56</accession>
<protein>
    <submittedName>
        <fullName evidence="2">ABC transporter, solute-binding protein</fullName>
    </submittedName>
</protein>
<dbReference type="RefSeq" id="WP_006862049.1">
    <property type="nucleotide sequence ID" value="NZ_ACCL02000009.1"/>
</dbReference>
<keyword evidence="1" id="KW-0732">Signal</keyword>
<dbReference type="InterPro" id="IPR050490">
    <property type="entry name" value="Bact_solute-bd_prot1"/>
</dbReference>
<dbReference type="OrthoDB" id="9763054at2"/>
<evidence type="ECO:0000256" key="1">
    <source>
        <dbReference type="SAM" id="SignalP"/>
    </source>
</evidence>
<proteinExistence type="predicted"/>
<feature type="signal peptide" evidence="1">
    <location>
        <begin position="1"/>
        <end position="25"/>
    </location>
</feature>
<dbReference type="Proteomes" id="UP000005561">
    <property type="component" value="Unassembled WGS sequence"/>
</dbReference>
<name>C6LF56_9FIRM</name>
<dbReference type="PROSITE" id="PS51257">
    <property type="entry name" value="PROKAR_LIPOPROTEIN"/>
    <property type="match status" value="1"/>
</dbReference>
<reference evidence="2" key="1">
    <citation type="submission" date="2009-07" db="EMBL/GenBank/DDBJ databases">
        <authorList>
            <person name="Weinstock G."/>
            <person name="Sodergren E."/>
            <person name="Clifton S."/>
            <person name="Fulton L."/>
            <person name="Fulton B."/>
            <person name="Courtney L."/>
            <person name="Fronick C."/>
            <person name="Harrison M."/>
            <person name="Strong C."/>
            <person name="Farmer C."/>
            <person name="Delahaunty K."/>
            <person name="Markovic C."/>
            <person name="Hall O."/>
            <person name="Minx P."/>
            <person name="Tomlinson C."/>
            <person name="Mitreva M."/>
            <person name="Nelson J."/>
            <person name="Hou S."/>
            <person name="Wollam A."/>
            <person name="Pepin K.H."/>
            <person name="Johnson M."/>
            <person name="Bhonagiri V."/>
            <person name="Nash W.E."/>
            <person name="Warren W."/>
            <person name="Chinwalla A."/>
            <person name="Mardis E.R."/>
            <person name="Wilson R.K."/>
        </authorList>
    </citation>
    <scope>NUCLEOTIDE SEQUENCE [LARGE SCALE GENOMIC DNA]</scope>
    <source>
        <strain evidence="2">DSM 14469</strain>
    </source>
</reference>
<keyword evidence="3" id="KW-1185">Reference proteome</keyword>
<evidence type="ECO:0000313" key="2">
    <source>
        <dbReference type="EMBL" id="EET60795.1"/>
    </source>
</evidence>
<sequence length="442" mass="48246">MKGKKVLGLMLAAALSAACAVPVGAEETGDNLSGEITFWHSFTQGVRMEAVQDAAAKFMELHPDVKINIETMSWSDFKTKWNAGITTGDLPDMSTTCGTAEVAELVNAGIIQPMDETIDAVGRDRFSDTVLDELSYEGATYGLPYYSHAQVMWYRSDLLEAAGLEVPTTWDELYDAAVALTDAENGQYGCAVSLSTEDFIGTRYLNFYVRSGGGSLLNDDLTANFTSDLAIEGIKYWVKMFENCSPAEAINYGINDHAMLYYQGITAFDFNSGFQIGGVQTNREDLTEYISCADLPKINADDEYYSAEASHIPLVIYNSTEHTDICEAFIEFLLEEDNYLEFLSAVPVGMLPSISGIADTEAYKADATRQQFAEEEAVITKAMQNGTAIGFEHGLSAQAGLLTSNGIIETMFQDIIVNGTDVETAAQNAEDQMNELFETMIG</sequence>
<dbReference type="InterPro" id="IPR006059">
    <property type="entry name" value="SBP"/>
</dbReference>
<dbReference type="eggNOG" id="COG1653">
    <property type="taxonomic scope" value="Bacteria"/>
</dbReference>
<dbReference type="SUPFAM" id="SSF53850">
    <property type="entry name" value="Periplasmic binding protein-like II"/>
    <property type="match status" value="1"/>
</dbReference>
<feature type="chain" id="PRO_5002968294" evidence="1">
    <location>
        <begin position="26"/>
        <end position="442"/>
    </location>
</feature>
<evidence type="ECO:0000313" key="3">
    <source>
        <dbReference type="Proteomes" id="UP000005561"/>
    </source>
</evidence>
<dbReference type="Gene3D" id="3.40.190.10">
    <property type="entry name" value="Periplasmic binding protein-like II"/>
    <property type="match status" value="1"/>
</dbReference>
<gene>
    <name evidence="2" type="ORF">BRYFOR_07258</name>
</gene>
<dbReference type="AlphaFoldDB" id="C6LF56"/>